<comment type="subcellular location">
    <subcellularLocation>
        <location evidence="1">Periplasm</location>
    </subcellularLocation>
</comment>
<dbReference type="Proteomes" id="UP000182977">
    <property type="component" value="Chromosome I"/>
</dbReference>
<evidence type="ECO:0000256" key="3">
    <source>
        <dbReference type="ARBA" id="ARBA00022729"/>
    </source>
</evidence>
<keyword evidence="6" id="KW-1185">Reference proteome</keyword>
<dbReference type="GO" id="GO:0042597">
    <property type="term" value="C:periplasmic space"/>
    <property type="evidence" value="ECO:0007669"/>
    <property type="project" value="UniProtKB-SubCell"/>
</dbReference>
<evidence type="ECO:0000313" key="6">
    <source>
        <dbReference type="Proteomes" id="UP000182977"/>
    </source>
</evidence>
<organism evidence="5 6">
    <name type="scientific">Jiangella alkaliphila</name>
    <dbReference type="NCBI Taxonomy" id="419479"/>
    <lineage>
        <taxon>Bacteria</taxon>
        <taxon>Bacillati</taxon>
        <taxon>Actinomycetota</taxon>
        <taxon>Actinomycetes</taxon>
        <taxon>Jiangellales</taxon>
        <taxon>Jiangellaceae</taxon>
        <taxon>Jiangella</taxon>
    </lineage>
</organism>
<dbReference type="RefSeq" id="WP_046766849.1">
    <property type="nucleotide sequence ID" value="NZ_KQ061220.1"/>
</dbReference>
<dbReference type="Gene3D" id="3.40.190.10">
    <property type="entry name" value="Periplasmic binding protein-like II"/>
    <property type="match status" value="2"/>
</dbReference>
<dbReference type="PANTHER" id="PTHR30024:SF47">
    <property type="entry name" value="TAURINE-BINDING PERIPLASMIC PROTEIN"/>
    <property type="match status" value="1"/>
</dbReference>
<dbReference type="OrthoDB" id="5172255at2"/>
<dbReference type="AlphaFoldDB" id="A0A1H2I0C8"/>
<name>A0A1H2I0C8_9ACTN</name>
<dbReference type="SUPFAM" id="SSF53850">
    <property type="entry name" value="Periplasmic binding protein-like II"/>
    <property type="match status" value="1"/>
</dbReference>
<dbReference type="PROSITE" id="PS51257">
    <property type="entry name" value="PROKAR_LIPOPROTEIN"/>
    <property type="match status" value="1"/>
</dbReference>
<evidence type="ECO:0000256" key="2">
    <source>
        <dbReference type="ARBA" id="ARBA00010742"/>
    </source>
</evidence>
<dbReference type="PANTHER" id="PTHR30024">
    <property type="entry name" value="ALIPHATIC SULFONATES-BINDING PROTEIN-RELATED"/>
    <property type="match status" value="1"/>
</dbReference>
<dbReference type="STRING" id="419479.SAMN04488563_1355"/>
<feature type="signal peptide" evidence="4">
    <location>
        <begin position="1"/>
        <end position="20"/>
    </location>
</feature>
<keyword evidence="3 4" id="KW-0732">Signal</keyword>
<feature type="chain" id="PRO_5039121372" evidence="4">
    <location>
        <begin position="21"/>
        <end position="353"/>
    </location>
</feature>
<evidence type="ECO:0000256" key="4">
    <source>
        <dbReference type="SAM" id="SignalP"/>
    </source>
</evidence>
<evidence type="ECO:0000256" key="1">
    <source>
        <dbReference type="ARBA" id="ARBA00004418"/>
    </source>
</evidence>
<reference evidence="6" key="1">
    <citation type="submission" date="2016-10" db="EMBL/GenBank/DDBJ databases">
        <authorList>
            <person name="Varghese N."/>
            <person name="Submissions S."/>
        </authorList>
    </citation>
    <scope>NUCLEOTIDE SEQUENCE [LARGE SCALE GENOMIC DNA]</scope>
    <source>
        <strain evidence="6">DSM 45079</strain>
    </source>
</reference>
<proteinExistence type="inferred from homology"/>
<dbReference type="EMBL" id="LT629791">
    <property type="protein sequence ID" value="SDU37499.1"/>
    <property type="molecule type" value="Genomic_DNA"/>
</dbReference>
<gene>
    <name evidence="5" type="ORF">SAMN04488563_1355</name>
</gene>
<evidence type="ECO:0000313" key="5">
    <source>
        <dbReference type="EMBL" id="SDU37499.1"/>
    </source>
</evidence>
<comment type="similarity">
    <text evidence="2">Belongs to the bacterial solute-binding protein SsuA/TauA family.</text>
</comment>
<accession>A0A1H2I0C8</accession>
<protein>
    <submittedName>
        <fullName evidence="5">NMT1/THI5 like</fullName>
    </submittedName>
</protein>
<sequence>MARQKAIRAAVPAVALVLLAAACGGGDDDGASTSGGESASIRVANTSPTQPGFVPAKYGVITYGSDFGLDMTIDNFTTFDSHAVATQTVLSGRADVVAGSLVSNLLLNEQGQDFKLFCPYIAQDDFVIAGANGIDSVEDLFDANTRVALDSPGGAGDVILNAMLQSLGEDRTAADIPGIQILESSGLRTTAFAAGDVDATVIHDYQYYEAAEQAPDPVIIASLFEEVPGFVKEAHAAPADWLEENSELAAEYCASVLMGMRDLSADYDAFVSAVEEFADVEEMPDDETLRALHASAVEYGFWPGEDGGLSEESITLMAEVGVNSGLLEEVPKYEDVVAVDILERALELVEEQS</sequence>